<dbReference type="InterPro" id="IPR007197">
    <property type="entry name" value="rSAM"/>
</dbReference>
<reference evidence="8" key="1">
    <citation type="submission" date="2019-11" db="EMBL/GenBank/DDBJ databases">
        <title>Microbial mats filling the niche in hypersaline microbial mats.</title>
        <authorList>
            <person name="Wong H.L."/>
            <person name="Macleod F.I."/>
            <person name="White R.A. III"/>
            <person name="Burns B.P."/>
        </authorList>
    </citation>
    <scope>NUCLEOTIDE SEQUENCE</scope>
    <source>
        <strain evidence="8">Bin_327</strain>
    </source>
</reference>
<evidence type="ECO:0000256" key="2">
    <source>
        <dbReference type="ARBA" id="ARBA00022691"/>
    </source>
</evidence>
<dbReference type="InterPro" id="IPR013785">
    <property type="entry name" value="Aldolase_TIM"/>
</dbReference>
<dbReference type="PANTHER" id="PTHR30352">
    <property type="entry name" value="PYRUVATE FORMATE-LYASE-ACTIVATING ENZYME"/>
    <property type="match status" value="1"/>
</dbReference>
<keyword evidence="3 6" id="KW-0479">Metal-binding</keyword>
<gene>
    <name evidence="8" type="primary">amrS</name>
    <name evidence="8" type="ORF">GF359_01460</name>
</gene>
<feature type="domain" description="Radical SAM core" evidence="7">
    <location>
        <begin position="75"/>
        <end position="297"/>
    </location>
</feature>
<dbReference type="EMBL" id="WJKJ01000043">
    <property type="protein sequence ID" value="MBD3363862.1"/>
    <property type="molecule type" value="Genomic_DNA"/>
</dbReference>
<name>A0A9D5K7S7_UNCW3</name>
<evidence type="ECO:0000313" key="8">
    <source>
        <dbReference type="EMBL" id="MBD3363862.1"/>
    </source>
</evidence>
<keyword evidence="4 6" id="KW-0408">Iron</keyword>
<dbReference type="CDD" id="cd01335">
    <property type="entry name" value="Radical_SAM"/>
    <property type="match status" value="1"/>
</dbReference>
<feature type="binding site" evidence="6">
    <location>
        <position position="94"/>
    </location>
    <ligand>
        <name>[4Fe-4S] cluster</name>
        <dbReference type="ChEBI" id="CHEBI:49883"/>
        <note>4Fe-4S-S-AdoMet</note>
    </ligand>
</feature>
<evidence type="ECO:0000256" key="6">
    <source>
        <dbReference type="PIRSR" id="PIRSR004869-50"/>
    </source>
</evidence>
<evidence type="ECO:0000256" key="1">
    <source>
        <dbReference type="ARBA" id="ARBA00022485"/>
    </source>
</evidence>
<evidence type="ECO:0000259" key="7">
    <source>
        <dbReference type="PROSITE" id="PS51918"/>
    </source>
</evidence>
<keyword evidence="2 6" id="KW-0949">S-adenosyl-L-methionine</keyword>
<dbReference type="PANTHER" id="PTHR30352:SF5">
    <property type="entry name" value="PYRUVATE FORMATE-LYASE 1-ACTIVATING ENZYME"/>
    <property type="match status" value="1"/>
</dbReference>
<protein>
    <submittedName>
        <fullName evidence="8">AmmeMemoRadiSam system radical SAM enzyme</fullName>
    </submittedName>
</protein>
<dbReference type="Pfam" id="PF04055">
    <property type="entry name" value="Radical_SAM"/>
    <property type="match status" value="1"/>
</dbReference>
<keyword evidence="5 6" id="KW-0411">Iron-sulfur</keyword>
<dbReference type="GO" id="GO:0046872">
    <property type="term" value="F:metal ion binding"/>
    <property type="evidence" value="ECO:0007669"/>
    <property type="project" value="UniProtKB-KW"/>
</dbReference>
<evidence type="ECO:0000256" key="5">
    <source>
        <dbReference type="ARBA" id="ARBA00023014"/>
    </source>
</evidence>
<dbReference type="PIRSF" id="PIRSF004869">
    <property type="entry name" value="PflX_prd"/>
    <property type="match status" value="1"/>
</dbReference>
<feature type="binding site" evidence="6">
    <location>
        <position position="97"/>
    </location>
    <ligand>
        <name>[4Fe-4S] cluster</name>
        <dbReference type="ChEBI" id="CHEBI:49883"/>
        <note>4Fe-4S-S-AdoMet</note>
    </ligand>
</feature>
<feature type="binding site" evidence="6">
    <location>
        <position position="90"/>
    </location>
    <ligand>
        <name>[4Fe-4S] cluster</name>
        <dbReference type="ChEBI" id="CHEBI:49883"/>
        <note>4Fe-4S-S-AdoMet</note>
    </ligand>
</feature>
<comment type="cofactor">
    <cofactor evidence="6">
        <name>[4Fe-4S] cluster</name>
        <dbReference type="ChEBI" id="CHEBI:49883"/>
    </cofactor>
    <text evidence="6">Binds 1 [4Fe-4S] cluster. The cluster is coordinated with 3 cysteines and an exchangeable S-adenosyl-L-methionine.</text>
</comment>
<dbReference type="GO" id="GO:0051539">
    <property type="term" value="F:4 iron, 4 sulfur cluster binding"/>
    <property type="evidence" value="ECO:0007669"/>
    <property type="project" value="UniProtKB-KW"/>
</dbReference>
<dbReference type="Gene3D" id="3.20.20.70">
    <property type="entry name" value="Aldolase class I"/>
    <property type="match status" value="1"/>
</dbReference>
<evidence type="ECO:0000313" key="9">
    <source>
        <dbReference type="Proteomes" id="UP000630660"/>
    </source>
</evidence>
<comment type="caution">
    <text evidence="8">The sequence shown here is derived from an EMBL/GenBank/DDBJ whole genome shotgun (WGS) entry which is preliminary data.</text>
</comment>
<organism evidence="8 9">
    <name type="scientific">candidate division WOR-3 bacterium</name>
    <dbReference type="NCBI Taxonomy" id="2052148"/>
    <lineage>
        <taxon>Bacteria</taxon>
        <taxon>Bacteria division WOR-3</taxon>
    </lineage>
</organism>
<dbReference type="InterPro" id="IPR034457">
    <property type="entry name" value="Organic_radical-activating"/>
</dbReference>
<dbReference type="InterPro" id="IPR016431">
    <property type="entry name" value="Pyrv-formate_lyase-activ_prd"/>
</dbReference>
<dbReference type="SFLD" id="SFLDS00029">
    <property type="entry name" value="Radical_SAM"/>
    <property type="match status" value="1"/>
</dbReference>
<dbReference type="PROSITE" id="PS51918">
    <property type="entry name" value="RADICAL_SAM"/>
    <property type="match status" value="1"/>
</dbReference>
<dbReference type="SUPFAM" id="SSF102114">
    <property type="entry name" value="Radical SAM enzymes"/>
    <property type="match status" value="1"/>
</dbReference>
<accession>A0A9D5K7S7</accession>
<dbReference type="InterPro" id="IPR058240">
    <property type="entry name" value="rSAM_sf"/>
</dbReference>
<dbReference type="SFLD" id="SFLDG01101">
    <property type="entry name" value="Uncharacterised_Radical_SAM_Su"/>
    <property type="match status" value="1"/>
</dbReference>
<keyword evidence="1" id="KW-0004">4Fe-4S</keyword>
<sequence length="336" mass="36990">MPGTEGRAVKEALFFEPAGEGKIRCTLCFHRCVLAEGDLGFCLARRNVSGRLIAETYGKVISAHMDPIEKKPLYHFHPGTDVLSVAAPGCNLACPFCQNAEISRRPLRPRESIDPDELVALTTRSGSAGIAYTYTEPLVWFEYVLESAKAAHKAGLYNVIVSNGTIEEEPLKMLLPYIDAANIDIKGDRDFYSKVLKGDLESTLRTVRMLYRSGAFLEVTNLLIPDGNDSEEQIAEIVSFIESLDPTIPFHISRYYPHGGYPAPATPVDTMLHAFEQARSRLAYVYLGNVLLAEGLNTHCPSCGNLLVERTGFQSRITGISANRCSSCGREVDLIL</sequence>
<proteinExistence type="predicted"/>
<dbReference type="InterPro" id="IPR027596">
    <property type="entry name" value="AmmeMemoSam_rS"/>
</dbReference>
<dbReference type="GO" id="GO:0003824">
    <property type="term" value="F:catalytic activity"/>
    <property type="evidence" value="ECO:0007669"/>
    <property type="project" value="InterPro"/>
</dbReference>
<evidence type="ECO:0000256" key="4">
    <source>
        <dbReference type="ARBA" id="ARBA00023004"/>
    </source>
</evidence>
<dbReference type="NCBIfam" id="TIGR04337">
    <property type="entry name" value="AmmeMemoSam_rS"/>
    <property type="match status" value="1"/>
</dbReference>
<evidence type="ECO:0000256" key="3">
    <source>
        <dbReference type="ARBA" id="ARBA00022723"/>
    </source>
</evidence>
<dbReference type="Proteomes" id="UP000630660">
    <property type="component" value="Unassembled WGS sequence"/>
</dbReference>
<dbReference type="AlphaFoldDB" id="A0A9D5K7S7"/>